<organism evidence="1 2">
    <name type="scientific">Paenibacillus roseus</name>
    <dbReference type="NCBI Taxonomy" id="2798579"/>
    <lineage>
        <taxon>Bacteria</taxon>
        <taxon>Bacillati</taxon>
        <taxon>Bacillota</taxon>
        <taxon>Bacilli</taxon>
        <taxon>Bacillales</taxon>
        <taxon>Paenibacillaceae</taxon>
        <taxon>Paenibacillus</taxon>
    </lineage>
</organism>
<dbReference type="Pfam" id="PF10754">
    <property type="entry name" value="DUF2569"/>
    <property type="match status" value="1"/>
</dbReference>
<accession>A0A934J4F6</accession>
<keyword evidence="2" id="KW-1185">Reference proteome</keyword>
<reference evidence="1" key="1">
    <citation type="submission" date="2020-12" db="EMBL/GenBank/DDBJ databases">
        <authorList>
            <person name="Huq M.A."/>
        </authorList>
    </citation>
    <scope>NUCLEOTIDE SEQUENCE</scope>
    <source>
        <strain evidence="1">MAHUQ-46</strain>
    </source>
</reference>
<comment type="caution">
    <text evidence="1">The sequence shown here is derived from an EMBL/GenBank/DDBJ whole genome shotgun (WGS) entry which is preliminary data.</text>
</comment>
<sequence>MCRNCGVVGRDLIGAAVWIPYFKHSVRVRNTFVQ</sequence>
<name>A0A934J4F6_9BACL</name>
<evidence type="ECO:0000313" key="1">
    <source>
        <dbReference type="EMBL" id="MBJ6360636.1"/>
    </source>
</evidence>
<dbReference type="EMBL" id="JAELUP010000012">
    <property type="protein sequence ID" value="MBJ6360636.1"/>
    <property type="molecule type" value="Genomic_DNA"/>
</dbReference>
<evidence type="ECO:0000313" key="2">
    <source>
        <dbReference type="Proteomes" id="UP000640274"/>
    </source>
</evidence>
<proteinExistence type="predicted"/>
<dbReference type="Proteomes" id="UP000640274">
    <property type="component" value="Unassembled WGS sequence"/>
</dbReference>
<dbReference type="AlphaFoldDB" id="A0A934J4F6"/>
<dbReference type="RefSeq" id="WP_199018187.1">
    <property type="nucleotide sequence ID" value="NZ_JAELUP010000012.1"/>
</dbReference>
<protein>
    <submittedName>
        <fullName evidence="1">DUF2569 family protein</fullName>
    </submittedName>
</protein>
<gene>
    <name evidence="1" type="ORF">JFN88_04785</name>
</gene>
<dbReference type="InterPro" id="IPR019690">
    <property type="entry name" value="DUF2569"/>
</dbReference>